<feature type="transmembrane region" description="Helical" evidence="8">
    <location>
        <begin position="158"/>
        <end position="177"/>
    </location>
</feature>
<comment type="caution">
    <text evidence="9">The sequence shown here is derived from an EMBL/GenBank/DDBJ whole genome shotgun (WGS) entry which is preliminary data.</text>
</comment>
<evidence type="ECO:0000256" key="6">
    <source>
        <dbReference type="ARBA" id="ARBA00022989"/>
    </source>
</evidence>
<accession>A0ABW0YBI0</accession>
<feature type="transmembrane region" description="Helical" evidence="8">
    <location>
        <begin position="62"/>
        <end position="84"/>
    </location>
</feature>
<feature type="transmembrane region" description="Helical" evidence="8">
    <location>
        <begin position="12"/>
        <end position="29"/>
    </location>
</feature>
<evidence type="ECO:0000256" key="4">
    <source>
        <dbReference type="ARBA" id="ARBA00022475"/>
    </source>
</evidence>
<sequence length="365" mass="39486">MPMKKVDLAKITLGVLFLSLLIISCFMVLRPFLPALVWATMITIATWPLMQMAQRLLWGKRALAALLMSSILLLMFVIPLFMALANVAEKAPMLIALGTELSHSPPPALLWLQQFPLVGGKLYEFWQQILASGGQVLFAKLAPYFGQTARWLASQAGNLGLLFVHFLLTVAICGLLYHSGEKAADGIRRFAHRLAGQRGDNAVVLASQAIRAVAMGVVVTALVQSSVAGLGLMIAGIPYTMILVVLMFLLIVAQIGPFPVLIASVGYLYWTGDTTWGTFLLVWSLLAGTMDNFLRPFLIKRGADLPLILILVGVIGGLLAMGIIGLFIGPVVLAVGYTLLDAWIKEEDHQSSDKALAPPQGKQMP</sequence>
<feature type="transmembrane region" description="Helical" evidence="8">
    <location>
        <begin position="276"/>
        <end position="294"/>
    </location>
</feature>
<dbReference type="EMBL" id="JBHSPP010000009">
    <property type="protein sequence ID" value="MFC5706317.1"/>
    <property type="molecule type" value="Genomic_DNA"/>
</dbReference>
<evidence type="ECO:0000256" key="7">
    <source>
        <dbReference type="ARBA" id="ARBA00023136"/>
    </source>
</evidence>
<evidence type="ECO:0000256" key="1">
    <source>
        <dbReference type="ARBA" id="ARBA00004651"/>
    </source>
</evidence>
<keyword evidence="6 8" id="KW-1133">Transmembrane helix</keyword>
<evidence type="ECO:0000256" key="5">
    <source>
        <dbReference type="ARBA" id="ARBA00022692"/>
    </source>
</evidence>
<evidence type="ECO:0000256" key="3">
    <source>
        <dbReference type="ARBA" id="ARBA00022448"/>
    </source>
</evidence>
<reference evidence="10" key="1">
    <citation type="journal article" date="2019" name="Int. J. Syst. Evol. Microbiol.">
        <title>The Global Catalogue of Microorganisms (GCM) 10K type strain sequencing project: providing services to taxonomists for standard genome sequencing and annotation.</title>
        <authorList>
            <consortium name="The Broad Institute Genomics Platform"/>
            <consortium name="The Broad Institute Genome Sequencing Center for Infectious Disease"/>
            <person name="Wu L."/>
            <person name="Ma J."/>
        </authorList>
    </citation>
    <scope>NUCLEOTIDE SEQUENCE [LARGE SCALE GENOMIC DNA]</scope>
    <source>
        <strain evidence="10">KCTC 15012</strain>
    </source>
</reference>
<gene>
    <name evidence="9" type="primary">ydiK</name>
    <name evidence="9" type="ORF">ACFPVW_09655</name>
</gene>
<feature type="transmembrane region" description="Helical" evidence="8">
    <location>
        <begin position="212"/>
        <end position="235"/>
    </location>
</feature>
<dbReference type="NCBIfam" id="NF008216">
    <property type="entry name" value="PRK10983.1"/>
    <property type="match status" value="1"/>
</dbReference>
<evidence type="ECO:0000313" key="9">
    <source>
        <dbReference type="EMBL" id="MFC5706317.1"/>
    </source>
</evidence>
<comment type="subcellular location">
    <subcellularLocation>
        <location evidence="1">Cell membrane</location>
        <topology evidence="1">Multi-pass membrane protein</topology>
    </subcellularLocation>
</comment>
<feature type="transmembrane region" description="Helical" evidence="8">
    <location>
        <begin position="306"/>
        <end position="333"/>
    </location>
</feature>
<dbReference type="InterPro" id="IPR002549">
    <property type="entry name" value="AI-2E-like"/>
</dbReference>
<comment type="similarity">
    <text evidence="2">Belongs to the autoinducer-2 exporter (AI-2E) (TC 2.A.86) family.</text>
</comment>
<keyword evidence="4" id="KW-1003">Cell membrane</keyword>
<protein>
    <submittedName>
        <fullName evidence="9">AI-2E family transporter YdiK</fullName>
    </submittedName>
</protein>
<dbReference type="PANTHER" id="PTHR21716">
    <property type="entry name" value="TRANSMEMBRANE PROTEIN"/>
    <property type="match status" value="1"/>
</dbReference>
<name>A0ABW0YBI0_9GAMM</name>
<evidence type="ECO:0000256" key="8">
    <source>
        <dbReference type="SAM" id="Phobius"/>
    </source>
</evidence>
<proteinExistence type="inferred from homology"/>
<feature type="transmembrane region" description="Helical" evidence="8">
    <location>
        <begin position="35"/>
        <end position="50"/>
    </location>
</feature>
<evidence type="ECO:0000313" key="10">
    <source>
        <dbReference type="Proteomes" id="UP001596132"/>
    </source>
</evidence>
<keyword evidence="3" id="KW-0813">Transport</keyword>
<organism evidence="9 10">
    <name type="scientific">Aeromonas eucrenophila</name>
    <dbReference type="NCBI Taxonomy" id="649"/>
    <lineage>
        <taxon>Bacteria</taxon>
        <taxon>Pseudomonadati</taxon>
        <taxon>Pseudomonadota</taxon>
        <taxon>Gammaproteobacteria</taxon>
        <taxon>Aeromonadales</taxon>
        <taxon>Aeromonadaceae</taxon>
        <taxon>Aeromonas</taxon>
    </lineage>
</organism>
<dbReference type="PANTHER" id="PTHR21716:SF67">
    <property type="entry name" value="TRANSPORT PROTEIN YDIK-RELATED"/>
    <property type="match status" value="1"/>
</dbReference>
<dbReference type="RefSeq" id="WP_042643467.1">
    <property type="nucleotide sequence ID" value="NZ_CDDF01000015.1"/>
</dbReference>
<keyword evidence="7 8" id="KW-0472">Membrane</keyword>
<dbReference type="Pfam" id="PF01594">
    <property type="entry name" value="AI-2E_transport"/>
    <property type="match status" value="1"/>
</dbReference>
<keyword evidence="10" id="KW-1185">Reference proteome</keyword>
<evidence type="ECO:0000256" key="2">
    <source>
        <dbReference type="ARBA" id="ARBA00009773"/>
    </source>
</evidence>
<keyword evidence="5 8" id="KW-0812">Transmembrane</keyword>
<dbReference type="PROSITE" id="PS51257">
    <property type="entry name" value="PROKAR_LIPOPROTEIN"/>
    <property type="match status" value="1"/>
</dbReference>
<dbReference type="Proteomes" id="UP001596132">
    <property type="component" value="Unassembled WGS sequence"/>
</dbReference>